<dbReference type="InterPro" id="IPR052897">
    <property type="entry name" value="Sec-Metab_Biosynth_Hydrolase"/>
</dbReference>
<evidence type="ECO:0000313" key="3">
    <source>
        <dbReference type="Proteomes" id="UP000799537"/>
    </source>
</evidence>
<dbReference type="Pfam" id="PF12697">
    <property type="entry name" value="Abhydrolase_6"/>
    <property type="match status" value="1"/>
</dbReference>
<keyword evidence="3" id="KW-1185">Reference proteome</keyword>
<accession>A0A6A6C5B6</accession>
<gene>
    <name evidence="2" type="ORF">M409DRAFT_27298</name>
</gene>
<organism evidence="2 3">
    <name type="scientific">Zasmidium cellare ATCC 36951</name>
    <dbReference type="NCBI Taxonomy" id="1080233"/>
    <lineage>
        <taxon>Eukaryota</taxon>
        <taxon>Fungi</taxon>
        <taxon>Dikarya</taxon>
        <taxon>Ascomycota</taxon>
        <taxon>Pezizomycotina</taxon>
        <taxon>Dothideomycetes</taxon>
        <taxon>Dothideomycetidae</taxon>
        <taxon>Mycosphaerellales</taxon>
        <taxon>Mycosphaerellaceae</taxon>
        <taxon>Zasmidium</taxon>
    </lineage>
</organism>
<protein>
    <recommendedName>
        <fullName evidence="1">AB hydrolase-1 domain-containing protein</fullName>
    </recommendedName>
</protein>
<dbReference type="AlphaFoldDB" id="A0A6A6C5B6"/>
<proteinExistence type="predicted"/>
<evidence type="ECO:0000259" key="1">
    <source>
        <dbReference type="Pfam" id="PF12697"/>
    </source>
</evidence>
<dbReference type="Gene3D" id="3.40.50.1820">
    <property type="entry name" value="alpha/beta hydrolase"/>
    <property type="match status" value="1"/>
</dbReference>
<dbReference type="SUPFAM" id="SSF53474">
    <property type="entry name" value="alpha/beta-Hydrolases"/>
    <property type="match status" value="1"/>
</dbReference>
<dbReference type="InterPro" id="IPR029058">
    <property type="entry name" value="AB_hydrolase_fold"/>
</dbReference>
<reference evidence="2" key="1">
    <citation type="journal article" date="2020" name="Stud. Mycol.">
        <title>101 Dothideomycetes genomes: a test case for predicting lifestyles and emergence of pathogens.</title>
        <authorList>
            <person name="Haridas S."/>
            <person name="Albert R."/>
            <person name="Binder M."/>
            <person name="Bloem J."/>
            <person name="Labutti K."/>
            <person name="Salamov A."/>
            <person name="Andreopoulos B."/>
            <person name="Baker S."/>
            <person name="Barry K."/>
            <person name="Bills G."/>
            <person name="Bluhm B."/>
            <person name="Cannon C."/>
            <person name="Castanera R."/>
            <person name="Culley D."/>
            <person name="Daum C."/>
            <person name="Ezra D."/>
            <person name="Gonzalez J."/>
            <person name="Henrissat B."/>
            <person name="Kuo A."/>
            <person name="Liang C."/>
            <person name="Lipzen A."/>
            <person name="Lutzoni F."/>
            <person name="Magnuson J."/>
            <person name="Mondo S."/>
            <person name="Nolan M."/>
            <person name="Ohm R."/>
            <person name="Pangilinan J."/>
            <person name="Park H.-J."/>
            <person name="Ramirez L."/>
            <person name="Alfaro M."/>
            <person name="Sun H."/>
            <person name="Tritt A."/>
            <person name="Yoshinaga Y."/>
            <person name="Zwiers L.-H."/>
            <person name="Turgeon B."/>
            <person name="Goodwin S."/>
            <person name="Spatafora J."/>
            <person name="Crous P."/>
            <person name="Grigoriev I."/>
        </authorList>
    </citation>
    <scope>NUCLEOTIDE SEQUENCE</scope>
    <source>
        <strain evidence="2">ATCC 36951</strain>
    </source>
</reference>
<evidence type="ECO:0000313" key="2">
    <source>
        <dbReference type="EMBL" id="KAF2162294.1"/>
    </source>
</evidence>
<dbReference type="RefSeq" id="XP_033663183.1">
    <property type="nucleotide sequence ID" value="XM_033808512.1"/>
</dbReference>
<dbReference type="InterPro" id="IPR000073">
    <property type="entry name" value="AB_hydrolase_1"/>
</dbReference>
<dbReference type="OrthoDB" id="408373at2759"/>
<dbReference type="PANTHER" id="PTHR37017">
    <property type="entry name" value="AB HYDROLASE-1 DOMAIN-CONTAINING PROTEIN-RELATED"/>
    <property type="match status" value="1"/>
</dbReference>
<dbReference type="Proteomes" id="UP000799537">
    <property type="component" value="Unassembled WGS sequence"/>
</dbReference>
<sequence length="264" mass="28954">MSSTNRPAVVFAHGAWHQGLHWSSVASKLEAAGYEVSTPTMPSVSGTALEDALHADSAALKTALETLTHQNKDVVLVMHSYGGKYGSEAVAEFHLDPANTQQPGQGRILHLLYVSAIIIPQGKSNAEDANTSHTVSFEDGLLHHLEPHHRFYELVPPATARHCISHLRPQSASGFTTKTLHRGWADHDIPVTYLACKQDKALVYDPDLLKFAGRIRDAGVRGFELVEMEADHTPWLSREEEFMGVVLGVLKKAEEEARRGTAKI</sequence>
<dbReference type="GeneID" id="54561784"/>
<name>A0A6A6C5B6_ZASCE</name>
<dbReference type="PANTHER" id="PTHR37017:SF11">
    <property type="entry name" value="ESTERASE_LIPASE_THIOESTERASE DOMAIN-CONTAINING PROTEIN"/>
    <property type="match status" value="1"/>
</dbReference>
<dbReference type="EMBL" id="ML993614">
    <property type="protein sequence ID" value="KAF2162294.1"/>
    <property type="molecule type" value="Genomic_DNA"/>
</dbReference>
<feature type="domain" description="AB hydrolase-1" evidence="1">
    <location>
        <begin position="9"/>
        <end position="242"/>
    </location>
</feature>